<name>A0AA45R5I5_9PSEU</name>
<reference evidence="1" key="1">
    <citation type="submission" date="2021-04" db="EMBL/GenBank/DDBJ databases">
        <title>Genomic sequence of Actinosynnema pretiosum subsp. pretiosum ATCC 31280 (C-14919).</title>
        <authorList>
            <person name="Bai L."/>
            <person name="Wang X."/>
            <person name="Xiao Y."/>
        </authorList>
    </citation>
    <scope>NUCLEOTIDE SEQUENCE</scope>
    <source>
        <strain evidence="1">ATCC 31280</strain>
    </source>
</reference>
<dbReference type="AlphaFoldDB" id="A0AA45R5I5"/>
<proteinExistence type="predicted"/>
<sequence length="238" mass="24786">MTGALGLAGRDVADVLTAAAAAGGRSCRFRLTADRIELHAESDRLDARLAVGSALLVLRLALQERGVRALVTLRPPDVPGALAVVRLGGTREPDEETQRLLGAAGAAEVEPLAGIPVPVARRQALQRAAQRERAWLQAVDKEEMAWLGVADAPLVAVLCTFTDGPEAEVQAGQALHRVQLAGACLGLTVRRAPCGPQKLRRALGGAVVPQVVLRIGSRPLGGAELAAVELPPQRMASG</sequence>
<organism evidence="1 2">
    <name type="scientific">Actinosynnema pretiosum subsp. pretiosum</name>
    <dbReference type="NCBI Taxonomy" id="103721"/>
    <lineage>
        <taxon>Bacteria</taxon>
        <taxon>Bacillati</taxon>
        <taxon>Actinomycetota</taxon>
        <taxon>Actinomycetes</taxon>
        <taxon>Pseudonocardiales</taxon>
        <taxon>Pseudonocardiaceae</taxon>
        <taxon>Actinosynnema</taxon>
    </lineage>
</organism>
<protein>
    <submittedName>
        <fullName evidence="1">Uncharacterized protein</fullName>
    </submittedName>
</protein>
<evidence type="ECO:0000313" key="1">
    <source>
        <dbReference type="EMBL" id="QUF05987.1"/>
    </source>
</evidence>
<evidence type="ECO:0000313" key="2">
    <source>
        <dbReference type="Proteomes" id="UP000677152"/>
    </source>
</evidence>
<gene>
    <name evidence="1" type="ORF">KCV87_07955</name>
</gene>
<dbReference type="EMBL" id="CP073249">
    <property type="protein sequence ID" value="QUF05987.1"/>
    <property type="molecule type" value="Genomic_DNA"/>
</dbReference>
<dbReference type="Gene3D" id="3.40.109.10">
    <property type="entry name" value="NADH Oxidase"/>
    <property type="match status" value="1"/>
</dbReference>
<accession>A0AA45R5I5</accession>
<dbReference type="InterPro" id="IPR000415">
    <property type="entry name" value="Nitroreductase-like"/>
</dbReference>
<dbReference type="Proteomes" id="UP000677152">
    <property type="component" value="Chromosome"/>
</dbReference>
<dbReference type="GO" id="GO:0016491">
    <property type="term" value="F:oxidoreductase activity"/>
    <property type="evidence" value="ECO:0007669"/>
    <property type="project" value="InterPro"/>
</dbReference>